<evidence type="ECO:0000256" key="2">
    <source>
        <dbReference type="ARBA" id="ARBA00022801"/>
    </source>
</evidence>
<dbReference type="Gene3D" id="3.40.50.300">
    <property type="entry name" value="P-loop containing nucleotide triphosphate hydrolases"/>
    <property type="match status" value="2"/>
</dbReference>
<evidence type="ECO:0000313" key="16">
    <source>
        <dbReference type="Proteomes" id="UP000835206"/>
    </source>
</evidence>
<evidence type="ECO:0000256" key="9">
    <source>
        <dbReference type="PROSITE-ProRule" id="PRU00552"/>
    </source>
</evidence>
<evidence type="ECO:0000259" key="15">
    <source>
        <dbReference type="PROSITE" id="PS51195"/>
    </source>
</evidence>
<dbReference type="CDD" id="cd17960">
    <property type="entry name" value="DEADc_DDX55"/>
    <property type="match status" value="1"/>
</dbReference>
<dbReference type="GeneID" id="100648348"/>
<dbReference type="GO" id="GO:0003723">
    <property type="term" value="F:RNA binding"/>
    <property type="evidence" value="ECO:0007669"/>
    <property type="project" value="UniProtKB-UniRule"/>
</dbReference>
<feature type="short sequence motif" description="Q motif" evidence="9">
    <location>
        <begin position="6"/>
        <end position="34"/>
    </location>
</feature>
<dbReference type="Pfam" id="PF13959">
    <property type="entry name" value="CTE_SPB4"/>
    <property type="match status" value="1"/>
</dbReference>
<evidence type="ECO:0000259" key="14">
    <source>
        <dbReference type="PROSITE" id="PS51194"/>
    </source>
</evidence>
<dbReference type="GO" id="GO:0016787">
    <property type="term" value="F:hydrolase activity"/>
    <property type="evidence" value="ECO:0007669"/>
    <property type="project" value="UniProtKB-KW"/>
</dbReference>
<evidence type="ECO:0000256" key="6">
    <source>
        <dbReference type="ARBA" id="ARBA00023054"/>
    </source>
</evidence>
<dbReference type="PROSITE" id="PS00039">
    <property type="entry name" value="DEAD_ATP_HELICASE"/>
    <property type="match status" value="1"/>
</dbReference>
<dbReference type="GO" id="GO:0010468">
    <property type="term" value="P:regulation of gene expression"/>
    <property type="evidence" value="ECO:0007669"/>
    <property type="project" value="UniProtKB-ARBA"/>
</dbReference>
<dbReference type="Pfam" id="PF00271">
    <property type="entry name" value="Helicase_C"/>
    <property type="match status" value="1"/>
</dbReference>
<accession>A0A9C6SRV8</accession>
<dbReference type="FunFam" id="3.40.50.300:FF:000877">
    <property type="entry name" value="RNA helicase"/>
    <property type="match status" value="1"/>
</dbReference>
<keyword evidence="3 10" id="KW-0347">Helicase</keyword>
<evidence type="ECO:0000259" key="13">
    <source>
        <dbReference type="PROSITE" id="PS51192"/>
    </source>
</evidence>
<dbReference type="Proteomes" id="UP000835206">
    <property type="component" value="Chromosome 2"/>
</dbReference>
<evidence type="ECO:0000313" key="17">
    <source>
        <dbReference type="RefSeq" id="XP_048267355.1"/>
    </source>
</evidence>
<dbReference type="Pfam" id="PF23681">
    <property type="entry name" value="CTT_SPB4"/>
    <property type="match status" value="1"/>
</dbReference>
<dbReference type="GO" id="GO:0003724">
    <property type="term" value="F:RNA helicase activity"/>
    <property type="evidence" value="ECO:0007669"/>
    <property type="project" value="UniProtKB-EC"/>
</dbReference>
<keyword evidence="1 10" id="KW-0547">Nucleotide-binding</keyword>
<comment type="domain">
    <text evidence="11">The Q motif is unique to and characteristic of the DEAD box family of RNA helicases and controls ATP binding and hydrolysis.</text>
</comment>
<dbReference type="InterPro" id="IPR025313">
    <property type="entry name" value="SPB4-like_CTE"/>
</dbReference>
<dbReference type="PROSITE" id="PS51194">
    <property type="entry name" value="HELICASE_CTER"/>
    <property type="match status" value="1"/>
</dbReference>
<feature type="compositionally biased region" description="Basic residues" evidence="12">
    <location>
        <begin position="520"/>
        <end position="540"/>
    </location>
</feature>
<keyword evidence="16" id="KW-1185">Reference proteome</keyword>
<dbReference type="Pfam" id="PF00270">
    <property type="entry name" value="DEAD"/>
    <property type="match status" value="1"/>
</dbReference>
<protein>
    <recommendedName>
        <fullName evidence="11">ATP-dependent RNA helicase</fullName>
        <ecNumber evidence="11">3.6.4.13</ecNumber>
    </recommendedName>
</protein>
<evidence type="ECO:0000256" key="10">
    <source>
        <dbReference type="RuleBase" id="RU000492"/>
    </source>
</evidence>
<dbReference type="PANTHER" id="PTHR24031">
    <property type="entry name" value="RNA HELICASE"/>
    <property type="match status" value="1"/>
</dbReference>
<dbReference type="InterPro" id="IPR014001">
    <property type="entry name" value="Helicase_ATP-bd"/>
</dbReference>
<organism evidence="16 17">
    <name type="scientific">Bombus terrestris</name>
    <name type="common">Buff-tailed bumblebee</name>
    <name type="synonym">Apis terrestris</name>
    <dbReference type="NCBI Taxonomy" id="30195"/>
    <lineage>
        <taxon>Eukaryota</taxon>
        <taxon>Metazoa</taxon>
        <taxon>Ecdysozoa</taxon>
        <taxon>Arthropoda</taxon>
        <taxon>Hexapoda</taxon>
        <taxon>Insecta</taxon>
        <taxon>Pterygota</taxon>
        <taxon>Neoptera</taxon>
        <taxon>Endopterygota</taxon>
        <taxon>Hymenoptera</taxon>
        <taxon>Apocrita</taxon>
        <taxon>Aculeata</taxon>
        <taxon>Apoidea</taxon>
        <taxon>Anthophila</taxon>
        <taxon>Apidae</taxon>
        <taxon>Bombus</taxon>
        <taxon>Bombus</taxon>
    </lineage>
</organism>
<dbReference type="SMART" id="SM01178">
    <property type="entry name" value="DUF4217"/>
    <property type="match status" value="1"/>
</dbReference>
<keyword evidence="5 11" id="KW-0694">RNA-binding</keyword>
<dbReference type="EC" id="3.6.4.13" evidence="11"/>
<evidence type="ECO:0000256" key="12">
    <source>
        <dbReference type="SAM" id="MobiDB-lite"/>
    </source>
</evidence>
<dbReference type="InterPro" id="IPR001650">
    <property type="entry name" value="Helicase_C-like"/>
</dbReference>
<dbReference type="GO" id="GO:0005524">
    <property type="term" value="F:ATP binding"/>
    <property type="evidence" value="ECO:0007669"/>
    <property type="project" value="UniProtKB-UniRule"/>
</dbReference>
<keyword evidence="4 10" id="KW-0067">ATP-binding</keyword>
<evidence type="ECO:0000256" key="4">
    <source>
        <dbReference type="ARBA" id="ARBA00022840"/>
    </source>
</evidence>
<comment type="function">
    <text evidence="11">RNA helicase.</text>
</comment>
<evidence type="ECO:0000256" key="1">
    <source>
        <dbReference type="ARBA" id="ARBA00022741"/>
    </source>
</evidence>
<evidence type="ECO:0000256" key="3">
    <source>
        <dbReference type="ARBA" id="ARBA00022806"/>
    </source>
</evidence>
<evidence type="ECO:0000256" key="8">
    <source>
        <dbReference type="ARBA" id="ARBA00047984"/>
    </source>
</evidence>
<dbReference type="RefSeq" id="XP_048267355.1">
    <property type="nucleotide sequence ID" value="XM_048411398.1"/>
</dbReference>
<dbReference type="InterPro" id="IPR056330">
    <property type="entry name" value="CTT_SPB4"/>
</dbReference>
<dbReference type="InterPro" id="IPR000629">
    <property type="entry name" value="RNA-helicase_DEAD-box_CS"/>
</dbReference>
<proteinExistence type="inferred from homology"/>
<dbReference type="AlphaFoldDB" id="A0A9C6SRV8"/>
<comment type="similarity">
    <text evidence="7">Belongs to the DEAD box helicase family. DDX55/SPB4 subfamily.</text>
</comment>
<reference evidence="17" key="1">
    <citation type="submission" date="2025-08" db="UniProtKB">
        <authorList>
            <consortium name="RefSeq"/>
        </authorList>
    </citation>
    <scope>IDENTIFICATION</scope>
</reference>
<feature type="domain" description="Helicase C-terminal" evidence="14">
    <location>
        <begin position="244"/>
        <end position="399"/>
    </location>
</feature>
<dbReference type="InterPro" id="IPR011545">
    <property type="entry name" value="DEAD/DEAH_box_helicase_dom"/>
</dbReference>
<name>A0A9C6SRV8_BOMTE</name>
<evidence type="ECO:0000256" key="5">
    <source>
        <dbReference type="ARBA" id="ARBA00022884"/>
    </source>
</evidence>
<dbReference type="InterPro" id="IPR014014">
    <property type="entry name" value="RNA_helicase_DEAD_Q_motif"/>
</dbReference>
<dbReference type="PROSITE" id="PS51192">
    <property type="entry name" value="HELICASE_ATP_BIND_1"/>
    <property type="match status" value="1"/>
</dbReference>
<feature type="region of interest" description="Disordered" evidence="12">
    <location>
        <begin position="506"/>
        <end position="556"/>
    </location>
</feature>
<dbReference type="PROSITE" id="PS51195">
    <property type="entry name" value="Q_MOTIF"/>
    <property type="match status" value="1"/>
</dbReference>
<feature type="domain" description="DEAD-box RNA helicase Q" evidence="15">
    <location>
        <begin position="6"/>
        <end position="34"/>
    </location>
</feature>
<comment type="catalytic activity">
    <reaction evidence="8 11">
        <text>ATP + H2O = ADP + phosphate + H(+)</text>
        <dbReference type="Rhea" id="RHEA:13065"/>
        <dbReference type="ChEBI" id="CHEBI:15377"/>
        <dbReference type="ChEBI" id="CHEBI:15378"/>
        <dbReference type="ChEBI" id="CHEBI:30616"/>
        <dbReference type="ChEBI" id="CHEBI:43474"/>
        <dbReference type="ChEBI" id="CHEBI:456216"/>
        <dbReference type="EC" id="3.6.4.13"/>
    </reaction>
</comment>
<dbReference type="SUPFAM" id="SSF52540">
    <property type="entry name" value="P-loop containing nucleoside triphosphate hydrolases"/>
    <property type="match status" value="1"/>
</dbReference>
<sequence>MKTQNWKELELPLSDSVLKTIEELNFPYMTPVQAASIPLLLKGKDVAAEAVTGSGKTIAFLVPLLEILQKRNEKWKPIEIGAIIISPTRELAIQINEVLQKFLDNIPDLKQALLVGGTTIAEDADKLKAGANIIIATPGRLEDMLSNCKSINLTAYVKSLEVLILDEADRLLDLGFSATLDTILSYLPRLRRTGLFSATQTKELQQLIRAGLRNPALITVKEKPNISTPSNLINNYVIVNAEYKLSIMIDFIQHKGTDLKYMIFLSTCACVDYFSHVTQTMLPTIQVFAIHGKMKNKRYKVFNDFRSIESGILICTDVMARGIDISEVDWVLQYDPPCSASSFVHRCGRTARIGNQGNALLFLLKTEDAYVEFIKRNQKVDLQQIVLEPSIISYKKCLMCMRNLQKQDRSFFDKANRAFVSYIQAYNKHECNLILRLKDIDLGKLAMGFGLLRMPRMPELKGKDMSNFQEEDTDINSITYSDKQKEKSRLEKLKIFRDTGIWPKAQKRKCKQTEPWSENKKKKMEKQENRKKRKEKKMKQKMSENSTKKRKRKMNEQDIKDLAKDIALIKKLKKKKKSNYFRFHKKNLIPLLELIEKFNRYSRSLDWHMRLGQEHLAFFVKLHVQVWIYIFGEKFVKIVNAVKMIMMLMMTIFHNLICCLGPQENIRKNQYYYI</sequence>
<keyword evidence="2 10" id="KW-0378">Hydrolase</keyword>
<keyword evidence="6" id="KW-0175">Coiled coil</keyword>
<evidence type="ECO:0000256" key="11">
    <source>
        <dbReference type="RuleBase" id="RU365068"/>
    </source>
</evidence>
<feature type="domain" description="Helicase ATP-binding" evidence="13">
    <location>
        <begin position="37"/>
        <end position="218"/>
    </location>
</feature>
<evidence type="ECO:0000256" key="7">
    <source>
        <dbReference type="ARBA" id="ARBA00038002"/>
    </source>
</evidence>
<dbReference type="SMART" id="SM00490">
    <property type="entry name" value="HELICc"/>
    <property type="match status" value="1"/>
</dbReference>
<gene>
    <name evidence="17" type="primary">LOC100648348</name>
</gene>
<dbReference type="InterPro" id="IPR027417">
    <property type="entry name" value="P-loop_NTPase"/>
</dbReference>
<dbReference type="CDD" id="cd18787">
    <property type="entry name" value="SF2_C_DEAD"/>
    <property type="match status" value="1"/>
</dbReference>
<dbReference type="SMART" id="SM00487">
    <property type="entry name" value="DEXDc"/>
    <property type="match status" value="1"/>
</dbReference>